<dbReference type="InterPro" id="IPR001254">
    <property type="entry name" value="Trypsin_dom"/>
</dbReference>
<dbReference type="GO" id="GO:0004252">
    <property type="term" value="F:serine-type endopeptidase activity"/>
    <property type="evidence" value="ECO:0007669"/>
    <property type="project" value="InterPro"/>
</dbReference>
<keyword evidence="3" id="KW-0720">Serine protease</keyword>
<dbReference type="InterPro" id="IPR018114">
    <property type="entry name" value="TRYPSIN_HIS"/>
</dbReference>
<sequence>VSPAPCRVLVVRLHPVSDVSTLNTRIVGGAVAPEGSWPWQVSLQTSSHFCGGSLINSEWVLTAAHCLQSSVFVSSGTNPNKVSRTVALVIRHPGFSISTQDNDIALIKLSSAVTGGLSGPAWPSLLALEN</sequence>
<proteinExistence type="predicted"/>
<evidence type="ECO:0000256" key="2">
    <source>
        <dbReference type="ARBA" id="ARBA00022801"/>
    </source>
</evidence>
<reference evidence="6" key="2">
    <citation type="submission" date="2025-09" db="UniProtKB">
        <authorList>
            <consortium name="Ensembl"/>
        </authorList>
    </citation>
    <scope>IDENTIFICATION</scope>
</reference>
<evidence type="ECO:0000313" key="6">
    <source>
        <dbReference type="Ensembl" id="ENSXCOP00000017195.1"/>
    </source>
</evidence>
<keyword evidence="4" id="KW-1015">Disulfide bond</keyword>
<name>A0A3B5M1N9_9TELE</name>
<dbReference type="STRING" id="32473.ENSXCOP00000017195"/>
<dbReference type="PRINTS" id="PR00722">
    <property type="entry name" value="CHYMOTRYPSIN"/>
</dbReference>
<dbReference type="GeneTree" id="ENSGT00940000153216"/>
<dbReference type="SUPFAM" id="SSF50494">
    <property type="entry name" value="Trypsin-like serine proteases"/>
    <property type="match status" value="1"/>
</dbReference>
<keyword evidence="7" id="KW-1185">Reference proteome</keyword>
<dbReference type="PROSITE" id="PS50240">
    <property type="entry name" value="TRYPSIN_DOM"/>
    <property type="match status" value="1"/>
</dbReference>
<dbReference type="Ensembl" id="ENSXCOT00000017415.1">
    <property type="protein sequence ID" value="ENSXCOP00000017195.1"/>
    <property type="gene ID" value="ENSXCOG00000012966.1"/>
</dbReference>
<dbReference type="InterPro" id="IPR001314">
    <property type="entry name" value="Peptidase_S1A"/>
</dbReference>
<dbReference type="GO" id="GO:0006508">
    <property type="term" value="P:proteolysis"/>
    <property type="evidence" value="ECO:0007669"/>
    <property type="project" value="UniProtKB-KW"/>
</dbReference>
<dbReference type="PANTHER" id="PTHR24252:SF7">
    <property type="entry name" value="HYALIN"/>
    <property type="match status" value="1"/>
</dbReference>
<dbReference type="Pfam" id="PF00089">
    <property type="entry name" value="Trypsin"/>
    <property type="match status" value="1"/>
</dbReference>
<organism evidence="6 7">
    <name type="scientific">Xiphophorus couchianus</name>
    <name type="common">Monterrey platyfish</name>
    <dbReference type="NCBI Taxonomy" id="32473"/>
    <lineage>
        <taxon>Eukaryota</taxon>
        <taxon>Metazoa</taxon>
        <taxon>Chordata</taxon>
        <taxon>Craniata</taxon>
        <taxon>Vertebrata</taxon>
        <taxon>Euteleostomi</taxon>
        <taxon>Actinopterygii</taxon>
        <taxon>Neopterygii</taxon>
        <taxon>Teleostei</taxon>
        <taxon>Neoteleostei</taxon>
        <taxon>Acanthomorphata</taxon>
        <taxon>Ovalentaria</taxon>
        <taxon>Atherinomorphae</taxon>
        <taxon>Cyprinodontiformes</taxon>
        <taxon>Poeciliidae</taxon>
        <taxon>Poeciliinae</taxon>
        <taxon>Xiphophorus</taxon>
    </lineage>
</organism>
<evidence type="ECO:0000259" key="5">
    <source>
        <dbReference type="PROSITE" id="PS50240"/>
    </source>
</evidence>
<dbReference type="Gene3D" id="2.40.10.10">
    <property type="entry name" value="Trypsin-like serine proteases"/>
    <property type="match status" value="2"/>
</dbReference>
<evidence type="ECO:0000256" key="1">
    <source>
        <dbReference type="ARBA" id="ARBA00022670"/>
    </source>
</evidence>
<accession>A0A3B5M1N9</accession>
<dbReference type="InterPro" id="IPR043504">
    <property type="entry name" value="Peptidase_S1_PA_chymotrypsin"/>
</dbReference>
<dbReference type="FunFam" id="2.40.10.10:FF:000166">
    <property type="entry name" value="Trypsin"/>
    <property type="match status" value="1"/>
</dbReference>
<reference evidence="6" key="1">
    <citation type="submission" date="2025-08" db="UniProtKB">
        <authorList>
            <consortium name="Ensembl"/>
        </authorList>
    </citation>
    <scope>IDENTIFICATION</scope>
</reference>
<dbReference type="PANTHER" id="PTHR24252">
    <property type="entry name" value="ACROSIN-RELATED"/>
    <property type="match status" value="1"/>
</dbReference>
<evidence type="ECO:0000313" key="7">
    <source>
        <dbReference type="Proteomes" id="UP000261380"/>
    </source>
</evidence>
<protein>
    <recommendedName>
        <fullName evidence="5">Peptidase S1 domain-containing protein</fullName>
    </recommendedName>
</protein>
<keyword evidence="1" id="KW-0645">Protease</keyword>
<dbReference type="InterPro" id="IPR009003">
    <property type="entry name" value="Peptidase_S1_PA"/>
</dbReference>
<keyword evidence="2" id="KW-0378">Hydrolase</keyword>
<evidence type="ECO:0000256" key="3">
    <source>
        <dbReference type="ARBA" id="ARBA00022825"/>
    </source>
</evidence>
<dbReference type="Proteomes" id="UP000261380">
    <property type="component" value="Unplaced"/>
</dbReference>
<dbReference type="PROSITE" id="PS00134">
    <property type="entry name" value="TRYPSIN_HIS"/>
    <property type="match status" value="1"/>
</dbReference>
<feature type="domain" description="Peptidase S1" evidence="5">
    <location>
        <begin position="26"/>
        <end position="130"/>
    </location>
</feature>
<evidence type="ECO:0000256" key="4">
    <source>
        <dbReference type="ARBA" id="ARBA00023157"/>
    </source>
</evidence>
<dbReference type="SMART" id="SM00020">
    <property type="entry name" value="Tryp_SPc"/>
    <property type="match status" value="1"/>
</dbReference>
<dbReference type="AlphaFoldDB" id="A0A3B5M1N9"/>